<evidence type="ECO:0000313" key="15">
    <source>
        <dbReference type="Proteomes" id="UP001165082"/>
    </source>
</evidence>
<dbReference type="Pfam" id="PF01588">
    <property type="entry name" value="tRNA_bind"/>
    <property type="match status" value="1"/>
</dbReference>
<dbReference type="GO" id="GO:0006425">
    <property type="term" value="P:glutaminyl-tRNA aminoacylation"/>
    <property type="evidence" value="ECO:0007669"/>
    <property type="project" value="InterPro"/>
</dbReference>
<evidence type="ECO:0000256" key="3">
    <source>
        <dbReference type="ARBA" id="ARBA00022598"/>
    </source>
</evidence>
<keyword evidence="6 10" id="KW-0694">RNA-binding</keyword>
<dbReference type="PANTHER" id="PTHR43097">
    <property type="entry name" value="GLUTAMINE-TRNA LIGASE"/>
    <property type="match status" value="1"/>
</dbReference>
<dbReference type="NCBIfam" id="TIGR00440">
    <property type="entry name" value="glnS"/>
    <property type="match status" value="1"/>
</dbReference>
<dbReference type="GO" id="GO:0004819">
    <property type="term" value="F:glutamine-tRNA ligase activity"/>
    <property type="evidence" value="ECO:0007669"/>
    <property type="project" value="UniProtKB-EC"/>
</dbReference>
<dbReference type="PROSITE" id="PS00178">
    <property type="entry name" value="AA_TRNA_LIGASE_I"/>
    <property type="match status" value="1"/>
</dbReference>
<dbReference type="Gene3D" id="2.40.50.140">
    <property type="entry name" value="Nucleic acid-binding proteins"/>
    <property type="match status" value="1"/>
</dbReference>
<keyword evidence="15" id="KW-1185">Reference proteome</keyword>
<dbReference type="Gene3D" id="3.40.50.620">
    <property type="entry name" value="HUPs"/>
    <property type="match status" value="1"/>
</dbReference>
<reference evidence="14" key="1">
    <citation type="submission" date="2022-07" db="EMBL/GenBank/DDBJ databases">
        <title>Genome analysis of Parmales, a sister group of diatoms, reveals the evolutionary specialization of diatoms from phago-mixotrophs to photoautotrophs.</title>
        <authorList>
            <person name="Ban H."/>
            <person name="Sato S."/>
            <person name="Yoshikawa S."/>
            <person name="Kazumasa Y."/>
            <person name="Nakamura Y."/>
            <person name="Ichinomiya M."/>
            <person name="Saitoh K."/>
            <person name="Sato N."/>
            <person name="Blanc-Mathieu R."/>
            <person name="Endo H."/>
            <person name="Kuwata A."/>
            <person name="Ogata H."/>
        </authorList>
    </citation>
    <scope>NUCLEOTIDE SEQUENCE</scope>
</reference>
<dbReference type="SUPFAM" id="SSF50249">
    <property type="entry name" value="Nucleic acid-binding proteins"/>
    <property type="match status" value="1"/>
</dbReference>
<dbReference type="InterPro" id="IPR020061">
    <property type="entry name" value="Glu_tRNA_lig_a-bdl"/>
</dbReference>
<evidence type="ECO:0000259" key="13">
    <source>
        <dbReference type="PROSITE" id="PS50886"/>
    </source>
</evidence>
<dbReference type="InterPro" id="IPR050132">
    <property type="entry name" value="Gln/Glu-tRNA_Ligase"/>
</dbReference>
<keyword evidence="5 11" id="KW-0067">ATP-binding</keyword>
<keyword evidence="4 11" id="KW-0547">Nucleotide-binding</keyword>
<dbReference type="EC" id="6.1.1.18" evidence="1"/>
<sequence>MKPTPTFPLVTRFPPEPNGYLHLGHAKSILINFGLNQQHSHDGTLRTNVRFDDTNPVKESEEFAKSIIEDVSWLVGPDYFDGKTTSTSQHFNYLEECAEYLISQSLAYVDKSDKETIREMRGTLTKPGVPSPYRDTSPSENLELFKKMKSGSVPTGSMVLRLKIDMNSPNMNLRDPVAYRVLTDTPHQSTGVSHNIYPMYDFSHPVVDALEKISQSLCTLEFEGHRPLYEWVLTKLSPFLPSYPPPTQMEFSRLNLKYTVLSKRKLIQLVETKTVAGWDDPRLPTLSGVRRRGFTPSTLHTFCSRIGVSKVDSVIDFGDLENVARDDMDKTAPRGFVVTSPLKVTLTGPPPSHTSISIPTHPKDPSFGDRDVPFSSSLYVERSDFFDVAGPEGKDSPLPKGFNRLTTTQSARLRNAYVITVKDVVRDEDGNPTELICEYDPETFGGVTPEGQKRDPSSLHFQFERQGYYALDKESTPDNLVFNRVVTLKDAWSGGKDGKQGGGGERRRGNNAGASKGGGEVAPDHARVRITTARVVSAEPHPESDKLLVTKVECGEDETRTIVAGLAAHVSPSSLEGVGVLFCSNLKPARVAGMESNGMLLGVSKEDGSFGGLLSPPDGADPGSHLSFQGVDMEYDEMMKSKGAVKAFERFIKELKTDVGGVVNFEGKVLELDG</sequence>
<keyword evidence="8 11" id="KW-0030">Aminoacyl-tRNA synthetase</keyword>
<dbReference type="SUPFAM" id="SSF50715">
    <property type="entry name" value="Ribosomal protein L25-like"/>
    <property type="match status" value="1"/>
</dbReference>
<proteinExistence type="inferred from homology"/>
<comment type="catalytic activity">
    <reaction evidence="9">
        <text>tRNA(Gln) + L-glutamine + ATP = L-glutaminyl-tRNA(Gln) + AMP + diphosphate</text>
        <dbReference type="Rhea" id="RHEA:20121"/>
        <dbReference type="Rhea" id="RHEA-COMP:9662"/>
        <dbReference type="Rhea" id="RHEA-COMP:9681"/>
        <dbReference type="ChEBI" id="CHEBI:30616"/>
        <dbReference type="ChEBI" id="CHEBI:33019"/>
        <dbReference type="ChEBI" id="CHEBI:58359"/>
        <dbReference type="ChEBI" id="CHEBI:78442"/>
        <dbReference type="ChEBI" id="CHEBI:78521"/>
        <dbReference type="ChEBI" id="CHEBI:456215"/>
        <dbReference type="EC" id="6.1.1.18"/>
    </reaction>
</comment>
<dbReference type="InterPro" id="IPR020059">
    <property type="entry name" value="Glu/Gln-tRNA-synth_Ib_codon-bd"/>
</dbReference>
<dbReference type="FunFam" id="1.10.1160.10:FF:000001">
    <property type="entry name" value="Glutamine--tRNA ligase"/>
    <property type="match status" value="1"/>
</dbReference>
<comment type="similarity">
    <text evidence="11">Belongs to the class-I aminoacyl-tRNA synthetase family.</text>
</comment>
<evidence type="ECO:0000256" key="7">
    <source>
        <dbReference type="ARBA" id="ARBA00022917"/>
    </source>
</evidence>
<dbReference type="FunFam" id="3.90.800.10:FF:000001">
    <property type="entry name" value="Glutamine--tRNA ligase"/>
    <property type="match status" value="1"/>
</dbReference>
<evidence type="ECO:0000256" key="5">
    <source>
        <dbReference type="ARBA" id="ARBA00022840"/>
    </source>
</evidence>
<dbReference type="InterPro" id="IPR004514">
    <property type="entry name" value="Gln-tRNA-synth"/>
</dbReference>
<evidence type="ECO:0000256" key="2">
    <source>
        <dbReference type="ARBA" id="ARBA00022555"/>
    </source>
</evidence>
<dbReference type="CDD" id="cd02153">
    <property type="entry name" value="tRNA_bindingDomain"/>
    <property type="match status" value="1"/>
</dbReference>
<dbReference type="OrthoDB" id="191598at2759"/>
<dbReference type="GO" id="GO:0005524">
    <property type="term" value="F:ATP binding"/>
    <property type="evidence" value="ECO:0007669"/>
    <property type="project" value="UniProtKB-KW"/>
</dbReference>
<evidence type="ECO:0000256" key="10">
    <source>
        <dbReference type="PROSITE-ProRule" id="PRU00209"/>
    </source>
</evidence>
<dbReference type="Proteomes" id="UP001165082">
    <property type="component" value="Unassembled WGS sequence"/>
</dbReference>
<feature type="region of interest" description="Disordered" evidence="12">
    <location>
        <begin position="347"/>
        <end position="368"/>
    </location>
</feature>
<dbReference type="InterPro" id="IPR014729">
    <property type="entry name" value="Rossmann-like_a/b/a_fold"/>
</dbReference>
<dbReference type="Gene3D" id="1.10.1160.10">
    <property type="entry name" value="Glutamyl-trna Synthetase, Domain 2"/>
    <property type="match status" value="1"/>
</dbReference>
<dbReference type="Pfam" id="PF03950">
    <property type="entry name" value="tRNA-synt_1c_C"/>
    <property type="match status" value="1"/>
</dbReference>
<evidence type="ECO:0000256" key="11">
    <source>
        <dbReference type="RuleBase" id="RU363037"/>
    </source>
</evidence>
<feature type="compositionally biased region" description="Basic and acidic residues" evidence="12">
    <location>
        <begin position="496"/>
        <end position="508"/>
    </location>
</feature>
<keyword evidence="2 10" id="KW-0820">tRNA-binding</keyword>
<evidence type="ECO:0000256" key="8">
    <source>
        <dbReference type="ARBA" id="ARBA00023146"/>
    </source>
</evidence>
<dbReference type="PANTHER" id="PTHR43097:SF4">
    <property type="entry name" value="GLUTAMINE--TRNA LIGASE"/>
    <property type="match status" value="1"/>
</dbReference>
<comment type="caution">
    <text evidence="14">The sequence shown here is derived from an EMBL/GenBank/DDBJ whole genome shotgun (WGS) entry which is preliminary data.</text>
</comment>
<evidence type="ECO:0000313" key="14">
    <source>
        <dbReference type="EMBL" id="GMH56841.1"/>
    </source>
</evidence>
<dbReference type="Pfam" id="PF00749">
    <property type="entry name" value="tRNA-synt_1c"/>
    <property type="match status" value="1"/>
</dbReference>
<protein>
    <recommendedName>
        <fullName evidence="1">glutamine--tRNA ligase</fullName>
        <ecNumber evidence="1">6.1.1.18</ecNumber>
    </recommendedName>
</protein>
<dbReference type="GO" id="GO:0005829">
    <property type="term" value="C:cytosol"/>
    <property type="evidence" value="ECO:0007669"/>
    <property type="project" value="TreeGrafter"/>
</dbReference>
<dbReference type="Gene3D" id="2.40.240.10">
    <property type="entry name" value="Ribosomal Protein L25, Chain P"/>
    <property type="match status" value="1"/>
</dbReference>
<evidence type="ECO:0000256" key="4">
    <source>
        <dbReference type="ARBA" id="ARBA00022741"/>
    </source>
</evidence>
<keyword evidence="3 11" id="KW-0436">Ligase</keyword>
<keyword evidence="7 11" id="KW-0648">Protein biosynthesis</keyword>
<dbReference type="PROSITE" id="PS50886">
    <property type="entry name" value="TRBD"/>
    <property type="match status" value="1"/>
</dbReference>
<evidence type="ECO:0000256" key="1">
    <source>
        <dbReference type="ARBA" id="ARBA00012836"/>
    </source>
</evidence>
<evidence type="ECO:0000256" key="9">
    <source>
        <dbReference type="ARBA" id="ARBA00048270"/>
    </source>
</evidence>
<dbReference type="Gene3D" id="3.90.800.10">
    <property type="entry name" value="Glutamyl-tRNA Synthetase, Domain 3"/>
    <property type="match status" value="1"/>
</dbReference>
<dbReference type="InterPro" id="IPR011035">
    <property type="entry name" value="Ribosomal_bL25/Gln-tRNA_synth"/>
</dbReference>
<dbReference type="InterPro" id="IPR002547">
    <property type="entry name" value="tRNA-bd_dom"/>
</dbReference>
<dbReference type="GO" id="GO:0000049">
    <property type="term" value="F:tRNA binding"/>
    <property type="evidence" value="ECO:0007669"/>
    <property type="project" value="UniProtKB-UniRule"/>
</dbReference>
<name>A0A9W6ZPJ0_9STRA</name>
<dbReference type="InterPro" id="IPR020056">
    <property type="entry name" value="Rbsml_bL25/Gln-tRNA_synth_N"/>
</dbReference>
<feature type="region of interest" description="Disordered" evidence="12">
    <location>
        <begin position="493"/>
        <end position="525"/>
    </location>
</feature>
<evidence type="ECO:0000256" key="6">
    <source>
        <dbReference type="ARBA" id="ARBA00022884"/>
    </source>
</evidence>
<dbReference type="InterPro" id="IPR012340">
    <property type="entry name" value="NA-bd_OB-fold"/>
</dbReference>
<dbReference type="AlphaFoldDB" id="A0A9W6ZPJ0"/>
<dbReference type="SUPFAM" id="SSF52374">
    <property type="entry name" value="Nucleotidylyl transferase"/>
    <property type="match status" value="1"/>
</dbReference>
<feature type="domain" description="TRNA-binding" evidence="13">
    <location>
        <begin position="524"/>
        <end position="627"/>
    </location>
</feature>
<accession>A0A9W6ZPJ0</accession>
<dbReference type="EMBL" id="BRXZ01003543">
    <property type="protein sequence ID" value="GMH56841.1"/>
    <property type="molecule type" value="Genomic_DNA"/>
</dbReference>
<dbReference type="InterPro" id="IPR020058">
    <property type="entry name" value="Glu/Gln-tRNA-synth_Ib_cat-dom"/>
</dbReference>
<evidence type="ECO:0000256" key="12">
    <source>
        <dbReference type="SAM" id="MobiDB-lite"/>
    </source>
</evidence>
<organism evidence="14 15">
    <name type="scientific">Triparma retinervis</name>
    <dbReference type="NCBI Taxonomy" id="2557542"/>
    <lineage>
        <taxon>Eukaryota</taxon>
        <taxon>Sar</taxon>
        <taxon>Stramenopiles</taxon>
        <taxon>Ochrophyta</taxon>
        <taxon>Bolidophyceae</taxon>
        <taxon>Parmales</taxon>
        <taxon>Triparmaceae</taxon>
        <taxon>Triparma</taxon>
    </lineage>
</organism>
<dbReference type="InterPro" id="IPR001412">
    <property type="entry name" value="aa-tRNA-synth_I_CS"/>
</dbReference>
<feature type="non-terminal residue" evidence="14">
    <location>
        <position position="674"/>
    </location>
</feature>
<dbReference type="FunFam" id="3.40.50.620:FF:000037">
    <property type="entry name" value="Glutamine--tRNA ligase cytoplasmic"/>
    <property type="match status" value="1"/>
</dbReference>
<gene>
    <name evidence="14" type="ORF">TrRE_jg10463</name>
</gene>